<dbReference type="PANTHER" id="PTHR46332:SF5">
    <property type="entry name" value="ASPARTATE BETA-HYDROXYLASE DOMAIN CONTAINING 2"/>
    <property type="match status" value="1"/>
</dbReference>
<evidence type="ECO:0000256" key="3">
    <source>
        <dbReference type="ARBA" id="ARBA00023002"/>
    </source>
</evidence>
<dbReference type="Pfam" id="PF05118">
    <property type="entry name" value="Asp_Arg_Hydrox"/>
    <property type="match status" value="1"/>
</dbReference>
<name>A0AAC9ADH9_9ALTE</name>
<keyword evidence="2" id="KW-0223">Dioxygenase</keyword>
<protein>
    <submittedName>
        <fullName evidence="5">Aspartyl beta-hydroxylase</fullName>
    </submittedName>
</protein>
<comment type="similarity">
    <text evidence="1">Belongs to the aspartyl/asparaginyl beta-hydroxylase family.</text>
</comment>
<dbReference type="InterPro" id="IPR027443">
    <property type="entry name" value="IPNS-like_sf"/>
</dbReference>
<dbReference type="InterPro" id="IPR007803">
    <property type="entry name" value="Asp/Arg/Pro-Hydrxlase"/>
</dbReference>
<gene>
    <name evidence="5" type="ORF">AV942_05540</name>
</gene>
<dbReference type="PANTHER" id="PTHR46332">
    <property type="entry name" value="ASPARTATE BETA-HYDROXYLASE DOMAIN-CONTAINING PROTEIN 2"/>
    <property type="match status" value="1"/>
</dbReference>
<evidence type="ECO:0000259" key="4">
    <source>
        <dbReference type="Pfam" id="PF05118"/>
    </source>
</evidence>
<dbReference type="GO" id="GO:0051213">
    <property type="term" value="F:dioxygenase activity"/>
    <property type="evidence" value="ECO:0007669"/>
    <property type="project" value="UniProtKB-KW"/>
</dbReference>
<dbReference type="SUPFAM" id="SSF51197">
    <property type="entry name" value="Clavaminate synthase-like"/>
    <property type="match status" value="1"/>
</dbReference>
<dbReference type="EMBL" id="CP013928">
    <property type="protein sequence ID" value="AMJ77815.1"/>
    <property type="molecule type" value="Genomic_DNA"/>
</dbReference>
<keyword evidence="3" id="KW-0560">Oxidoreductase</keyword>
<reference evidence="5 6" key="1">
    <citation type="submission" date="2015-12" db="EMBL/GenBank/DDBJ databases">
        <title>Intraspecies pangenome expansion in the marine bacterium Alteromonas.</title>
        <authorList>
            <person name="Lopez-Perez M."/>
            <person name="Rodriguez-Valera F."/>
        </authorList>
    </citation>
    <scope>NUCLEOTIDE SEQUENCE [LARGE SCALE GENOMIC DNA]</scope>
    <source>
        <strain evidence="5 6">UM8</strain>
    </source>
</reference>
<evidence type="ECO:0000256" key="2">
    <source>
        <dbReference type="ARBA" id="ARBA00022964"/>
    </source>
</evidence>
<organism evidence="5 6">
    <name type="scientific">Alteromonas mediterranea</name>
    <dbReference type="NCBI Taxonomy" id="314275"/>
    <lineage>
        <taxon>Bacteria</taxon>
        <taxon>Pseudomonadati</taxon>
        <taxon>Pseudomonadota</taxon>
        <taxon>Gammaproteobacteria</taxon>
        <taxon>Alteromonadales</taxon>
        <taxon>Alteromonadaceae</taxon>
        <taxon>Alteromonas/Salinimonas group</taxon>
        <taxon>Alteromonas</taxon>
    </lineage>
</organism>
<accession>A0AAC9ADH9</accession>
<dbReference type="Proteomes" id="UP000061468">
    <property type="component" value="Chromosome"/>
</dbReference>
<sequence length="330" mass="36899">MTNKNNNHSLEETLARITAAINAGHYNDAFRLYSEVFSLWPEYLSPATSVPLTKSQATHIHNVGNLARRDLFVKTQSIGSSDRIKRAVAIFCGAEQKQFDKALQSPSFLYVPNLPSAPFSDVNSVKGLNAYVAALSEYKGVFISRLSQANEPYIHDTGDVPNTKEWAQLALKWNSLHLMKGGELTKHGRQLPEEIKALFDSPILAHCPVHAPEVVISVLQPNTKIPPHFGISNIKWTLHIPLIINDKSYLNVANEKVFWREGKTAILFDDSYQHSAENGADTARAVLIMDVWNPHLTLDERADITQFISAYSEWSSQYGALATLDKRLYA</sequence>
<evidence type="ECO:0000313" key="5">
    <source>
        <dbReference type="EMBL" id="AMJ77815.1"/>
    </source>
</evidence>
<dbReference type="Gene3D" id="2.60.120.330">
    <property type="entry name" value="B-lactam Antibiotic, Isopenicillin N Synthase, Chain"/>
    <property type="match status" value="1"/>
</dbReference>
<dbReference type="AlphaFoldDB" id="A0AAC9ADH9"/>
<feature type="domain" description="Aspartyl/asparaginy/proline hydroxylase" evidence="4">
    <location>
        <begin position="167"/>
        <end position="294"/>
    </location>
</feature>
<dbReference type="RefSeq" id="WP_015066515.1">
    <property type="nucleotide sequence ID" value="NZ_CAXGIV010000053.1"/>
</dbReference>
<evidence type="ECO:0000313" key="6">
    <source>
        <dbReference type="Proteomes" id="UP000061468"/>
    </source>
</evidence>
<proteinExistence type="inferred from homology"/>
<evidence type="ECO:0000256" key="1">
    <source>
        <dbReference type="ARBA" id="ARBA00007730"/>
    </source>
</evidence>
<dbReference type="GO" id="GO:0016020">
    <property type="term" value="C:membrane"/>
    <property type="evidence" value="ECO:0007669"/>
    <property type="project" value="TreeGrafter"/>
</dbReference>
<dbReference type="InterPro" id="IPR051821">
    <property type="entry name" value="Asp/Asn_beta-hydroxylase"/>
</dbReference>